<reference evidence="2 3" key="1">
    <citation type="submission" date="2017-04" db="EMBL/GenBank/DDBJ databases">
        <title>High diversity of culturable Acinetobacter species in natural soil and water ecosystems.</title>
        <authorList>
            <person name="Nemec A."/>
            <person name="Radolfova-Krizova L."/>
        </authorList>
    </citation>
    <scope>NUCLEOTIDE SEQUENCE [LARGE SCALE GENOMIC DNA]</scope>
    <source>
        <strain evidence="2 3">ANC 4999</strain>
    </source>
</reference>
<proteinExistence type="predicted"/>
<protein>
    <submittedName>
        <fullName evidence="2">Uncharacterized protein</fullName>
    </submittedName>
</protein>
<comment type="caution">
    <text evidence="2">The sequence shown here is derived from an EMBL/GenBank/DDBJ whole genome shotgun (WGS) entry which is preliminary data.</text>
</comment>
<gene>
    <name evidence="2" type="ORF">B9T28_05525</name>
</gene>
<keyword evidence="1" id="KW-0472">Membrane</keyword>
<keyword evidence="3" id="KW-1185">Reference proteome</keyword>
<sequence>MIIIIQMAIMMDIMTAIVFMIMVVMIAVIPEIGIIMTIKLAQTMEEVTIHQMAVETTQAETKAVQVVEMVILVEMKVIQAEMETIQVEMEAIQVAERVALAEMKVILVEHIQDNIKFVKKGSIRAFF</sequence>
<dbReference type="Proteomes" id="UP000242765">
    <property type="component" value="Unassembled WGS sequence"/>
</dbReference>
<keyword evidence="1" id="KW-0812">Transmembrane</keyword>
<evidence type="ECO:0000313" key="2">
    <source>
        <dbReference type="EMBL" id="OTG66701.1"/>
    </source>
</evidence>
<evidence type="ECO:0000313" key="3">
    <source>
        <dbReference type="Proteomes" id="UP000242765"/>
    </source>
</evidence>
<keyword evidence="1" id="KW-1133">Transmembrane helix</keyword>
<name>A0A1Y3CNI3_9GAMM</name>
<feature type="transmembrane region" description="Helical" evidence="1">
    <location>
        <begin position="7"/>
        <end position="29"/>
    </location>
</feature>
<dbReference type="EMBL" id="NEGB01000002">
    <property type="protein sequence ID" value="OTG66701.1"/>
    <property type="molecule type" value="Genomic_DNA"/>
</dbReference>
<accession>A0A1Y3CNI3</accession>
<organism evidence="2 3">
    <name type="scientific">Acinetobacter silvestris</name>
    <dbReference type="NCBI Taxonomy" id="1977882"/>
    <lineage>
        <taxon>Bacteria</taxon>
        <taxon>Pseudomonadati</taxon>
        <taxon>Pseudomonadota</taxon>
        <taxon>Gammaproteobacteria</taxon>
        <taxon>Moraxellales</taxon>
        <taxon>Moraxellaceae</taxon>
        <taxon>Acinetobacter</taxon>
    </lineage>
</organism>
<evidence type="ECO:0000256" key="1">
    <source>
        <dbReference type="SAM" id="Phobius"/>
    </source>
</evidence>
<dbReference type="AlphaFoldDB" id="A0A1Y3CNI3"/>